<dbReference type="InterPro" id="IPR036388">
    <property type="entry name" value="WH-like_DNA-bd_sf"/>
</dbReference>
<keyword evidence="3" id="KW-0731">Sigma factor</keyword>
<dbReference type="SUPFAM" id="SSF88946">
    <property type="entry name" value="Sigma2 domain of RNA polymerase sigma factors"/>
    <property type="match status" value="1"/>
</dbReference>
<keyword evidence="4" id="KW-0804">Transcription</keyword>
<accession>A0A845AH46</accession>
<sequence length="193" mass="21501">MLNRPPATDSGSEPQSALDAAMARLAQGDRTALRTVYDASAAKLFAICLRILRDRSEAEDALQDVYVNLWRRADRFDASRASAIAWLSSFARNRAIDRLRSGRVLRQSGSIDEAASVADLQPLPDRQAEDAQESARIHHCLDELEDQQREPIRRAFFEGLTYAELATKSGTPLGTMKSRIRRGLTRLKACLES</sequence>
<dbReference type="NCBIfam" id="TIGR02937">
    <property type="entry name" value="sigma70-ECF"/>
    <property type="match status" value="1"/>
</dbReference>
<dbReference type="InterPro" id="IPR007627">
    <property type="entry name" value="RNA_pol_sigma70_r2"/>
</dbReference>
<dbReference type="Pfam" id="PF08281">
    <property type="entry name" value="Sigma70_r4_2"/>
    <property type="match status" value="1"/>
</dbReference>
<protein>
    <submittedName>
        <fullName evidence="7">Sigma-70 family RNA polymerase sigma factor</fullName>
    </submittedName>
</protein>
<evidence type="ECO:0000313" key="8">
    <source>
        <dbReference type="Proteomes" id="UP000439780"/>
    </source>
</evidence>
<dbReference type="GO" id="GO:0016987">
    <property type="term" value="F:sigma factor activity"/>
    <property type="evidence" value="ECO:0007669"/>
    <property type="project" value="UniProtKB-KW"/>
</dbReference>
<dbReference type="EMBL" id="WTYA01000013">
    <property type="protein sequence ID" value="MXP29942.1"/>
    <property type="molecule type" value="Genomic_DNA"/>
</dbReference>
<organism evidence="7 8">
    <name type="scientific">Qipengyuania algicida</name>
    <dbReference type="NCBI Taxonomy" id="1836209"/>
    <lineage>
        <taxon>Bacteria</taxon>
        <taxon>Pseudomonadati</taxon>
        <taxon>Pseudomonadota</taxon>
        <taxon>Alphaproteobacteria</taxon>
        <taxon>Sphingomonadales</taxon>
        <taxon>Erythrobacteraceae</taxon>
        <taxon>Qipengyuania</taxon>
    </lineage>
</organism>
<dbReference type="Pfam" id="PF04542">
    <property type="entry name" value="Sigma70_r2"/>
    <property type="match status" value="1"/>
</dbReference>
<dbReference type="PANTHER" id="PTHR43133">
    <property type="entry name" value="RNA POLYMERASE ECF-TYPE SIGMA FACTO"/>
    <property type="match status" value="1"/>
</dbReference>
<evidence type="ECO:0000256" key="3">
    <source>
        <dbReference type="ARBA" id="ARBA00023082"/>
    </source>
</evidence>
<proteinExistence type="inferred from homology"/>
<dbReference type="InterPro" id="IPR039425">
    <property type="entry name" value="RNA_pol_sigma-70-like"/>
</dbReference>
<dbReference type="InterPro" id="IPR014284">
    <property type="entry name" value="RNA_pol_sigma-70_dom"/>
</dbReference>
<evidence type="ECO:0000256" key="4">
    <source>
        <dbReference type="ARBA" id="ARBA00023163"/>
    </source>
</evidence>
<feature type="domain" description="RNA polymerase sigma-70 region 2" evidence="5">
    <location>
        <begin position="37"/>
        <end position="102"/>
    </location>
</feature>
<dbReference type="CDD" id="cd06171">
    <property type="entry name" value="Sigma70_r4"/>
    <property type="match status" value="1"/>
</dbReference>
<evidence type="ECO:0000259" key="6">
    <source>
        <dbReference type="Pfam" id="PF08281"/>
    </source>
</evidence>
<evidence type="ECO:0000259" key="5">
    <source>
        <dbReference type="Pfam" id="PF04542"/>
    </source>
</evidence>
<dbReference type="AlphaFoldDB" id="A0A845AH46"/>
<evidence type="ECO:0000256" key="1">
    <source>
        <dbReference type="ARBA" id="ARBA00010641"/>
    </source>
</evidence>
<dbReference type="Proteomes" id="UP000439780">
    <property type="component" value="Unassembled WGS sequence"/>
</dbReference>
<reference evidence="7 8" key="1">
    <citation type="submission" date="2019-12" db="EMBL/GenBank/DDBJ databases">
        <title>Genomic-based taxomic classification of the family Erythrobacteraceae.</title>
        <authorList>
            <person name="Xu L."/>
        </authorList>
    </citation>
    <scope>NUCLEOTIDE SEQUENCE [LARGE SCALE GENOMIC DNA]</scope>
    <source>
        <strain evidence="7 8">KEMB 9005-328</strain>
    </source>
</reference>
<gene>
    <name evidence="7" type="ORF">GRI58_14110</name>
</gene>
<evidence type="ECO:0000313" key="7">
    <source>
        <dbReference type="EMBL" id="MXP29942.1"/>
    </source>
</evidence>
<keyword evidence="2" id="KW-0805">Transcription regulation</keyword>
<dbReference type="InterPro" id="IPR013324">
    <property type="entry name" value="RNA_pol_sigma_r3/r4-like"/>
</dbReference>
<dbReference type="RefSeq" id="WP_160754243.1">
    <property type="nucleotide sequence ID" value="NZ_WTYA01000013.1"/>
</dbReference>
<dbReference type="Gene3D" id="1.10.1740.10">
    <property type="match status" value="1"/>
</dbReference>
<comment type="similarity">
    <text evidence="1">Belongs to the sigma-70 factor family. ECF subfamily.</text>
</comment>
<evidence type="ECO:0000256" key="2">
    <source>
        <dbReference type="ARBA" id="ARBA00023015"/>
    </source>
</evidence>
<name>A0A845AH46_9SPHN</name>
<dbReference type="Gene3D" id="1.10.10.10">
    <property type="entry name" value="Winged helix-like DNA-binding domain superfamily/Winged helix DNA-binding domain"/>
    <property type="match status" value="1"/>
</dbReference>
<dbReference type="InterPro" id="IPR013325">
    <property type="entry name" value="RNA_pol_sigma_r2"/>
</dbReference>
<dbReference type="GO" id="GO:0003677">
    <property type="term" value="F:DNA binding"/>
    <property type="evidence" value="ECO:0007669"/>
    <property type="project" value="InterPro"/>
</dbReference>
<keyword evidence="8" id="KW-1185">Reference proteome</keyword>
<dbReference type="OrthoDB" id="9784272at2"/>
<dbReference type="PANTHER" id="PTHR43133:SF62">
    <property type="entry name" value="RNA POLYMERASE SIGMA FACTOR SIGZ"/>
    <property type="match status" value="1"/>
</dbReference>
<dbReference type="GO" id="GO:0006352">
    <property type="term" value="P:DNA-templated transcription initiation"/>
    <property type="evidence" value="ECO:0007669"/>
    <property type="project" value="InterPro"/>
</dbReference>
<feature type="domain" description="RNA polymerase sigma factor 70 region 4 type 2" evidence="6">
    <location>
        <begin position="136"/>
        <end position="187"/>
    </location>
</feature>
<dbReference type="InterPro" id="IPR013249">
    <property type="entry name" value="RNA_pol_sigma70_r4_t2"/>
</dbReference>
<dbReference type="SUPFAM" id="SSF88659">
    <property type="entry name" value="Sigma3 and sigma4 domains of RNA polymerase sigma factors"/>
    <property type="match status" value="1"/>
</dbReference>
<comment type="caution">
    <text evidence="7">The sequence shown here is derived from an EMBL/GenBank/DDBJ whole genome shotgun (WGS) entry which is preliminary data.</text>
</comment>